<organism evidence="3 4">
    <name type="scientific">Candidatus Manganitrophus noduliformans</name>
    <dbReference type="NCBI Taxonomy" id="2606439"/>
    <lineage>
        <taxon>Bacteria</taxon>
        <taxon>Pseudomonadati</taxon>
        <taxon>Nitrospirota</taxon>
        <taxon>Nitrospiria</taxon>
        <taxon>Candidatus Troglogloeales</taxon>
        <taxon>Candidatus Manganitrophaceae</taxon>
        <taxon>Candidatus Manganitrophus</taxon>
    </lineage>
</organism>
<keyword evidence="4" id="KW-1185">Reference proteome</keyword>
<comment type="caution">
    <text evidence="3">The sequence shown here is derived from an EMBL/GenBank/DDBJ whole genome shotgun (WGS) entry which is preliminary data.</text>
</comment>
<dbReference type="AlphaFoldDB" id="A0A7X6IDG3"/>
<keyword evidence="1" id="KW-0472">Membrane</keyword>
<feature type="transmembrane region" description="Helical" evidence="1">
    <location>
        <begin position="12"/>
        <end position="39"/>
    </location>
</feature>
<dbReference type="PANTHER" id="PTHR34219:SF3">
    <property type="entry name" value="BLL7967 PROTEIN"/>
    <property type="match status" value="1"/>
</dbReference>
<dbReference type="InterPro" id="IPR025711">
    <property type="entry name" value="PepSY"/>
</dbReference>
<keyword evidence="1" id="KW-1133">Transmembrane helix</keyword>
<evidence type="ECO:0000259" key="2">
    <source>
        <dbReference type="Pfam" id="PF03413"/>
    </source>
</evidence>
<gene>
    <name evidence="3" type="ORF">MNODULE_22580</name>
</gene>
<dbReference type="PANTHER" id="PTHR34219">
    <property type="entry name" value="IRON-REGULATED INNER MEMBRANE PROTEIN-RELATED"/>
    <property type="match status" value="1"/>
</dbReference>
<dbReference type="InterPro" id="IPR005625">
    <property type="entry name" value="PepSY-ass_TM"/>
</dbReference>
<protein>
    <submittedName>
        <fullName evidence="3">PepSY domain-containing protein</fullName>
    </submittedName>
</protein>
<keyword evidence="1" id="KW-0812">Transmembrane</keyword>
<evidence type="ECO:0000313" key="4">
    <source>
        <dbReference type="Proteomes" id="UP000534783"/>
    </source>
</evidence>
<proteinExistence type="predicted"/>
<accession>A0A7X6IDG3</accession>
<name>A0A7X6IDG3_9BACT</name>
<feature type="domain" description="PepSY" evidence="2">
    <location>
        <begin position="253"/>
        <end position="316"/>
    </location>
</feature>
<feature type="transmembrane region" description="Helical" evidence="1">
    <location>
        <begin position="148"/>
        <end position="169"/>
    </location>
</feature>
<evidence type="ECO:0000256" key="1">
    <source>
        <dbReference type="SAM" id="Phobius"/>
    </source>
</evidence>
<feature type="transmembrane region" description="Helical" evidence="1">
    <location>
        <begin position="204"/>
        <end position="223"/>
    </location>
</feature>
<feature type="transmembrane region" description="Helical" evidence="1">
    <location>
        <begin position="347"/>
        <end position="368"/>
    </location>
</feature>
<dbReference type="Pfam" id="PF03929">
    <property type="entry name" value="PepSY_TM"/>
    <property type="match status" value="1"/>
</dbReference>
<dbReference type="RefSeq" id="WP_168063511.1">
    <property type="nucleotide sequence ID" value="NZ_VTOW01000008.1"/>
</dbReference>
<reference evidence="3 4" key="1">
    <citation type="journal article" date="2020" name="Nature">
        <title>Bacterial chemolithoautotrophy via manganese oxidation.</title>
        <authorList>
            <person name="Yu H."/>
            <person name="Leadbetter J.R."/>
        </authorList>
    </citation>
    <scope>NUCLEOTIDE SEQUENCE [LARGE SCALE GENOMIC DNA]</scope>
    <source>
        <strain evidence="3 4">Mn-1</strain>
    </source>
</reference>
<dbReference type="Proteomes" id="UP000534783">
    <property type="component" value="Unassembled WGS sequence"/>
</dbReference>
<dbReference type="EMBL" id="VTOW01000008">
    <property type="protein sequence ID" value="NKE73551.1"/>
    <property type="molecule type" value="Genomic_DNA"/>
</dbReference>
<dbReference type="Pfam" id="PF03413">
    <property type="entry name" value="PepSY"/>
    <property type="match status" value="1"/>
</dbReference>
<sequence>MGLKNVRLRKLWLKVHLYIGLLAGAVLVLIGLTGSVLVFDHAIDELLNPALLTVEGEGGYRSFDEIIAAARAGHPDSPGPSLLVFPRVQNGVFLAFFEEASGGEYGRQEVAVDPYTAEILGERQWGGYLMSAIYKLHSNLLLETPGEVTVGILGLLLLVSVGTGIYLWWPLFWPPRRRKIGQAFTIRRGARPVRFYFDLHKTSGIYSAVIIVVIAFSGIYLVFPEYIKPLVDVFSPLTGFPEVKSTPLPGMAPISVEQAVTIADRLFRDAELKGIAPPEDPEGVYIVVKRQPGEVRQAWGESRVWIDAYSGEILAVRNPKQFSAGDTFLNWLFPLHSGEALGLPSRILVFISGFVPLILYVTGLKLWFKRRRSKKISRERRKFQ</sequence>
<evidence type="ECO:0000313" key="3">
    <source>
        <dbReference type="EMBL" id="NKE73551.1"/>
    </source>
</evidence>